<dbReference type="KEGG" id="vg:29124485"/>
<name>A0A142K8J8_9CAUD</name>
<proteinExistence type="predicted"/>
<sequence>MSSVASLAARQIMMTMVSLAIVLCVMRTLYCDTCKEAISDTGMAMIVAKRGSDDDPFKFRDFRVVHKNVDGRRCDPDDISGYLLSFELSEFDGEDGLSTFLSLISRGPLDTPRSKENPVDQFVDLARRLFVPHYEEARWNFRTQEAQETFAGSSEATPYTQRNLIRIAQFGGDN</sequence>
<dbReference type="GeneID" id="29124485"/>
<gene>
    <name evidence="1" type="primary">30</name>
    <name evidence="1" type="ORF">SEA_SOILASSASSIN_30</name>
</gene>
<organism evidence="1 2">
    <name type="scientific">Gordonia phage SoilAssassin</name>
    <dbReference type="NCBI Taxonomy" id="1821562"/>
    <lineage>
        <taxon>Viruses</taxon>
        <taxon>Duplodnaviria</taxon>
        <taxon>Heunggongvirae</taxon>
        <taxon>Uroviricota</taxon>
        <taxon>Caudoviricetes</taxon>
        <taxon>Attisvirus</taxon>
        <taxon>Attisvirus attis</taxon>
    </lineage>
</organism>
<reference evidence="2" key="1">
    <citation type="submission" date="2016-03" db="EMBL/GenBank/DDBJ databases">
        <authorList>
            <person name="Ploux O."/>
        </authorList>
    </citation>
    <scope>NUCLEOTIDE SEQUENCE [LARGE SCALE GENOMIC DNA]</scope>
</reference>
<dbReference type="Proteomes" id="UP000207764">
    <property type="component" value="Segment"/>
</dbReference>
<dbReference type="RefSeq" id="YP_009303025.1">
    <property type="nucleotide sequence ID" value="NC_031251.1"/>
</dbReference>
<evidence type="ECO:0000313" key="1">
    <source>
        <dbReference type="EMBL" id="AMS02431.1"/>
    </source>
</evidence>
<evidence type="ECO:0000313" key="2">
    <source>
        <dbReference type="Proteomes" id="UP000207764"/>
    </source>
</evidence>
<accession>A0A142K8J8</accession>
<protein>
    <submittedName>
        <fullName evidence="1">Uncharacterized protein</fullName>
    </submittedName>
</protein>
<dbReference type="EMBL" id="KU963246">
    <property type="protein sequence ID" value="AMS02431.1"/>
    <property type="molecule type" value="Genomic_DNA"/>
</dbReference>